<name>A0A151M013_ALLMI</name>
<proteinExistence type="predicted"/>
<gene>
    <name evidence="1" type="ORF">Y1Q_0011486</name>
</gene>
<dbReference type="EMBL" id="AKHW03006853">
    <property type="protein sequence ID" value="KYO17816.1"/>
    <property type="molecule type" value="Genomic_DNA"/>
</dbReference>
<organism evidence="1 2">
    <name type="scientific">Alligator mississippiensis</name>
    <name type="common">American alligator</name>
    <dbReference type="NCBI Taxonomy" id="8496"/>
    <lineage>
        <taxon>Eukaryota</taxon>
        <taxon>Metazoa</taxon>
        <taxon>Chordata</taxon>
        <taxon>Craniata</taxon>
        <taxon>Vertebrata</taxon>
        <taxon>Euteleostomi</taxon>
        <taxon>Archelosauria</taxon>
        <taxon>Archosauria</taxon>
        <taxon>Crocodylia</taxon>
        <taxon>Alligatoridae</taxon>
        <taxon>Alligatorinae</taxon>
        <taxon>Alligator</taxon>
    </lineage>
</organism>
<evidence type="ECO:0000313" key="1">
    <source>
        <dbReference type="EMBL" id="KYO17816.1"/>
    </source>
</evidence>
<protein>
    <submittedName>
        <fullName evidence="1">Uncharacterized protein</fullName>
    </submittedName>
</protein>
<sequence>MQYSTVHISSCVEWTQLIESASKQQISSVSRDKKLPEWLCGGPEVTGLRQLTFHDRDKMLCTRDRVLPGLRSGAAVYRCPGTMAEGCWSHYDLLLLLILLVPWAHLCSYFGTLNYDGTEGKPRLPHNLCHCLEDYLWQHYTSVPPAAEEDIASGINAFIME</sequence>
<evidence type="ECO:0000313" key="2">
    <source>
        <dbReference type="Proteomes" id="UP000050525"/>
    </source>
</evidence>
<comment type="caution">
    <text evidence="1">The sequence shown here is derived from an EMBL/GenBank/DDBJ whole genome shotgun (WGS) entry which is preliminary data.</text>
</comment>
<dbReference type="AlphaFoldDB" id="A0A151M013"/>
<keyword evidence="2" id="KW-1185">Reference proteome</keyword>
<accession>A0A151M013</accession>
<reference evidence="1 2" key="1">
    <citation type="journal article" date="2012" name="Genome Biol.">
        <title>Sequencing three crocodilian genomes to illuminate the evolution of archosaurs and amniotes.</title>
        <authorList>
            <person name="St John J.A."/>
            <person name="Braun E.L."/>
            <person name="Isberg S.R."/>
            <person name="Miles L.G."/>
            <person name="Chong A.Y."/>
            <person name="Gongora J."/>
            <person name="Dalzell P."/>
            <person name="Moran C."/>
            <person name="Bed'hom B."/>
            <person name="Abzhanov A."/>
            <person name="Burgess S.C."/>
            <person name="Cooksey A.M."/>
            <person name="Castoe T.A."/>
            <person name="Crawford N.G."/>
            <person name="Densmore L.D."/>
            <person name="Drew J.C."/>
            <person name="Edwards S.V."/>
            <person name="Faircloth B.C."/>
            <person name="Fujita M.K."/>
            <person name="Greenwold M.J."/>
            <person name="Hoffmann F.G."/>
            <person name="Howard J.M."/>
            <person name="Iguchi T."/>
            <person name="Janes D.E."/>
            <person name="Khan S.Y."/>
            <person name="Kohno S."/>
            <person name="de Koning A.J."/>
            <person name="Lance S.L."/>
            <person name="McCarthy F.M."/>
            <person name="McCormack J.E."/>
            <person name="Merchant M.E."/>
            <person name="Peterson D.G."/>
            <person name="Pollock D.D."/>
            <person name="Pourmand N."/>
            <person name="Raney B.J."/>
            <person name="Roessler K.A."/>
            <person name="Sanford J.R."/>
            <person name="Sawyer R.H."/>
            <person name="Schmidt C.J."/>
            <person name="Triplett E.W."/>
            <person name="Tuberville T.D."/>
            <person name="Venegas-Anaya M."/>
            <person name="Howard J.T."/>
            <person name="Jarvis E.D."/>
            <person name="Guillette L.J.Jr."/>
            <person name="Glenn T.C."/>
            <person name="Green R.E."/>
            <person name="Ray D.A."/>
        </authorList>
    </citation>
    <scope>NUCLEOTIDE SEQUENCE [LARGE SCALE GENOMIC DNA]</scope>
    <source>
        <strain evidence="1">KSC_2009_1</strain>
    </source>
</reference>
<dbReference type="Proteomes" id="UP000050525">
    <property type="component" value="Unassembled WGS sequence"/>
</dbReference>